<sequence length="808" mass="93160">MENGNVQNYFDKMEKLQKTEEDPSETFGSPLEGFEFDMSHSLKEGECMKESEPDKASSSSLTATNGSVELMKEIEHNSVNEDSDERIAFEYNDWDVLENELAEIYGYYELDNFSNNLRAFNSLIRRRKNVGIKWQSLEKKDRISFIHDLLDQLEIANRLKQLEALLALNYIVQGCWGEFITLSTQLHWTEVNVELLLECDAFWCVLDFFKAVSAEFEGGTVSDDDLSVPFFEISLNILCSIAIVTVVKTSRSDAGTLFQALLDETLELRGGELAIFSLLNVFNLVKNVSTKCFLVKKLLLLIRSVLLLTLGGSDELSRLKELCRRSAGLKPIIEDTIQTCKNNVEPLQKSSVWSGMKAGQNLMTWTEFSEAVGEDTTRSSDSKKSLPWTPKSSVKSLQLHTNPNDALPEENKSNHSLKSLEALPVPVKQRIELLIQYLHVPLGDHQVEQERLVSKYPNRFSGDCKPFVEKTERVFESLLPILEETIRSLVTILSEATPRKRMKQRLFVPKTVTTSFTYSSSEDSRRQAEIIAKSISAILLLLLKHYKINHIYQFECISAEIVAASFIPTALRYFNRDVEKSLRFHRSLQNVSSRYQVMNGKNGRLLDFDRHKSSAGCEDKETFCVSWRNLFAYINLLRILNKIMKEKPSRILMLQMFKAPDCLKRCLKVRDSIFQQYALKLLKMLCKHLGKEWRRCNQQVISAIYYKVRHRLLEDWMGGGVNPSVCPRDIKKWPWEYYEDEKQLTQSVLAFLNRQYVHNVGNNAEIETPENPEECLTESFKIGYEEWLEKEVFTKQVNWNALEKPFIV</sequence>
<feature type="compositionally biased region" description="Basic and acidic residues" evidence="2">
    <location>
        <begin position="11"/>
        <end position="21"/>
    </location>
</feature>
<dbReference type="InterPro" id="IPR021819">
    <property type="entry name" value="Far11/STRP_C"/>
</dbReference>
<feature type="compositionally biased region" description="Basic and acidic residues" evidence="2">
    <location>
        <begin position="375"/>
        <end position="384"/>
    </location>
</feature>
<dbReference type="InterPro" id="IPR012486">
    <property type="entry name" value="Far11/STRP_N"/>
</dbReference>
<proteinExistence type="inferred from homology"/>
<evidence type="ECO:0000256" key="2">
    <source>
        <dbReference type="SAM" id="MobiDB-lite"/>
    </source>
</evidence>
<feature type="domain" description="Far11/STRP C-terminal" evidence="4">
    <location>
        <begin position="424"/>
        <end position="784"/>
    </location>
</feature>
<evidence type="ECO:0008006" key="7">
    <source>
        <dbReference type="Google" id="ProtNLM"/>
    </source>
</evidence>
<dbReference type="Proteomes" id="UP001642540">
    <property type="component" value="Unassembled WGS sequence"/>
</dbReference>
<protein>
    <recommendedName>
        <fullName evidence="7">Striatin-interacting protein 1</fullName>
    </recommendedName>
</protein>
<dbReference type="SMART" id="SM01292">
    <property type="entry name" value="N1221"/>
    <property type="match status" value="1"/>
</dbReference>
<evidence type="ECO:0000259" key="4">
    <source>
        <dbReference type="SMART" id="SM01293"/>
    </source>
</evidence>
<keyword evidence="6" id="KW-1185">Reference proteome</keyword>
<dbReference type="Pfam" id="PF07923">
    <property type="entry name" value="N1221"/>
    <property type="match status" value="1"/>
</dbReference>
<dbReference type="PANTHER" id="PTHR13239">
    <property type="entry name" value="PROTEIN REQUIRED FOR HYPHAL ANASTOMOSIS HAM-2"/>
    <property type="match status" value="1"/>
</dbReference>
<feature type="region of interest" description="Disordered" evidence="2">
    <location>
        <begin position="1"/>
        <end position="31"/>
    </location>
</feature>
<feature type="region of interest" description="Disordered" evidence="2">
    <location>
        <begin position="373"/>
        <end position="412"/>
    </location>
</feature>
<feature type="compositionally biased region" description="Basic and acidic residues" evidence="2">
    <location>
        <begin position="43"/>
        <end position="55"/>
    </location>
</feature>
<evidence type="ECO:0000313" key="6">
    <source>
        <dbReference type="Proteomes" id="UP001642540"/>
    </source>
</evidence>
<dbReference type="InterPro" id="IPR040185">
    <property type="entry name" value="Far11/STRP"/>
</dbReference>
<organism evidence="5 6">
    <name type="scientific">Orchesella dallaii</name>
    <dbReference type="NCBI Taxonomy" id="48710"/>
    <lineage>
        <taxon>Eukaryota</taxon>
        <taxon>Metazoa</taxon>
        <taxon>Ecdysozoa</taxon>
        <taxon>Arthropoda</taxon>
        <taxon>Hexapoda</taxon>
        <taxon>Collembola</taxon>
        <taxon>Entomobryomorpha</taxon>
        <taxon>Entomobryoidea</taxon>
        <taxon>Orchesellidae</taxon>
        <taxon>Orchesellinae</taxon>
        <taxon>Orchesella</taxon>
    </lineage>
</organism>
<comment type="similarity">
    <text evidence="1">Belongs to the STRIP family.</text>
</comment>
<dbReference type="SMART" id="SM01293">
    <property type="entry name" value="DUF3402"/>
    <property type="match status" value="1"/>
</dbReference>
<name>A0ABP1PYX7_9HEXA</name>
<feature type="domain" description="Far11/STRP N-terminal" evidence="3">
    <location>
        <begin position="84"/>
        <end position="364"/>
    </location>
</feature>
<feature type="region of interest" description="Disordered" evidence="2">
    <location>
        <begin position="43"/>
        <end position="63"/>
    </location>
</feature>
<evidence type="ECO:0000259" key="3">
    <source>
        <dbReference type="SMART" id="SM01292"/>
    </source>
</evidence>
<accession>A0ABP1PYX7</accession>
<dbReference type="EMBL" id="CAXLJM020000016">
    <property type="protein sequence ID" value="CAL8082898.1"/>
    <property type="molecule type" value="Genomic_DNA"/>
</dbReference>
<feature type="compositionally biased region" description="Polar residues" evidence="2">
    <location>
        <begin position="390"/>
        <end position="404"/>
    </location>
</feature>
<gene>
    <name evidence="5" type="ORF">ODALV1_LOCUS5345</name>
</gene>
<comment type="caution">
    <text evidence="5">The sequence shown here is derived from an EMBL/GenBank/DDBJ whole genome shotgun (WGS) entry which is preliminary data.</text>
</comment>
<evidence type="ECO:0000313" key="5">
    <source>
        <dbReference type="EMBL" id="CAL8082898.1"/>
    </source>
</evidence>
<evidence type="ECO:0000256" key="1">
    <source>
        <dbReference type="ARBA" id="ARBA00007062"/>
    </source>
</evidence>
<reference evidence="5 6" key="1">
    <citation type="submission" date="2024-08" db="EMBL/GenBank/DDBJ databases">
        <authorList>
            <person name="Cucini C."/>
            <person name="Frati F."/>
        </authorList>
    </citation>
    <scope>NUCLEOTIDE SEQUENCE [LARGE SCALE GENOMIC DNA]</scope>
</reference>
<dbReference type="PANTHER" id="PTHR13239:SF4">
    <property type="entry name" value="AT25231P"/>
    <property type="match status" value="1"/>
</dbReference>
<dbReference type="Pfam" id="PF11882">
    <property type="entry name" value="DUF3402"/>
    <property type="match status" value="2"/>
</dbReference>